<dbReference type="Gene3D" id="3.40.1030.10">
    <property type="entry name" value="Nucleoside phosphorylase/phosphoribosyltransferase catalytic domain"/>
    <property type="match status" value="1"/>
</dbReference>
<dbReference type="InterPro" id="IPR000312">
    <property type="entry name" value="Glycosyl_Trfase_fam3"/>
</dbReference>
<keyword evidence="7" id="KW-1185">Reference proteome</keyword>
<dbReference type="PANTHER" id="PTHR43285">
    <property type="entry name" value="ANTHRANILATE PHOSPHORIBOSYLTRANSFERASE"/>
    <property type="match status" value="1"/>
</dbReference>
<dbReference type="GO" id="GO:0004048">
    <property type="term" value="F:anthranilate phosphoribosyltransferase activity"/>
    <property type="evidence" value="ECO:0007669"/>
    <property type="project" value="UniProtKB-EC"/>
</dbReference>
<evidence type="ECO:0000256" key="1">
    <source>
        <dbReference type="ARBA" id="ARBA00022676"/>
    </source>
</evidence>
<organism evidence="6 7">
    <name type="scientific">Kibdelosporangium banguiense</name>
    <dbReference type="NCBI Taxonomy" id="1365924"/>
    <lineage>
        <taxon>Bacteria</taxon>
        <taxon>Bacillati</taxon>
        <taxon>Actinomycetota</taxon>
        <taxon>Actinomycetes</taxon>
        <taxon>Pseudonocardiales</taxon>
        <taxon>Pseudonocardiaceae</taxon>
        <taxon>Kibdelosporangium</taxon>
    </lineage>
</organism>
<keyword evidence="3" id="KW-0028">Amino-acid biosynthesis</keyword>
<dbReference type="SUPFAM" id="SSF52418">
    <property type="entry name" value="Nucleoside phosphorylase/phosphoribosyltransferase catalytic domain"/>
    <property type="match status" value="1"/>
</dbReference>
<evidence type="ECO:0000313" key="7">
    <source>
        <dbReference type="Proteomes" id="UP001519332"/>
    </source>
</evidence>
<evidence type="ECO:0000256" key="2">
    <source>
        <dbReference type="ARBA" id="ARBA00022679"/>
    </source>
</evidence>
<keyword evidence="3" id="KW-0822">Tryptophan biosynthesis</keyword>
<evidence type="ECO:0000259" key="5">
    <source>
        <dbReference type="Pfam" id="PF00591"/>
    </source>
</evidence>
<dbReference type="Pfam" id="PF00591">
    <property type="entry name" value="Glycos_transf_3"/>
    <property type="match status" value="1"/>
</dbReference>
<proteinExistence type="predicted"/>
<keyword evidence="2 6" id="KW-0808">Transferase</keyword>
<dbReference type="PANTHER" id="PTHR43285:SF2">
    <property type="entry name" value="ANTHRANILATE PHOSPHORIBOSYLTRANSFERASE"/>
    <property type="match status" value="1"/>
</dbReference>
<reference evidence="6 7" key="1">
    <citation type="submission" date="2021-03" db="EMBL/GenBank/DDBJ databases">
        <title>Sequencing the genomes of 1000 actinobacteria strains.</title>
        <authorList>
            <person name="Klenk H.-P."/>
        </authorList>
    </citation>
    <scope>NUCLEOTIDE SEQUENCE [LARGE SCALE GENOMIC DNA]</scope>
    <source>
        <strain evidence="6 7">DSM 46670</strain>
    </source>
</reference>
<evidence type="ECO:0000256" key="4">
    <source>
        <dbReference type="ARBA" id="ARBA00023141"/>
    </source>
</evidence>
<feature type="domain" description="Glycosyl transferase family 3" evidence="5">
    <location>
        <begin position="76"/>
        <end position="325"/>
    </location>
</feature>
<dbReference type="InterPro" id="IPR005940">
    <property type="entry name" value="Anthranilate_Pribosyl_Tfrase"/>
</dbReference>
<evidence type="ECO:0000313" key="6">
    <source>
        <dbReference type="EMBL" id="MBP2324337.1"/>
    </source>
</evidence>
<accession>A0ABS4TIU3</accession>
<comment type="caution">
    <text evidence="6">The sequence shown here is derived from an EMBL/GenBank/DDBJ whole genome shotgun (WGS) entry which is preliminary data.</text>
</comment>
<dbReference type="RefSeq" id="WP_209641615.1">
    <property type="nucleotide sequence ID" value="NZ_JAGINW010000001.1"/>
</dbReference>
<dbReference type="InterPro" id="IPR035902">
    <property type="entry name" value="Nuc_phospho_transferase"/>
</dbReference>
<dbReference type="EMBL" id="JAGINW010000001">
    <property type="protein sequence ID" value="MBP2324337.1"/>
    <property type="molecule type" value="Genomic_DNA"/>
</dbReference>
<dbReference type="EC" id="2.4.2.18" evidence="6"/>
<protein>
    <submittedName>
        <fullName evidence="6">Anthranilate phosphoribosyltransferase</fullName>
        <ecNumber evidence="6">2.4.2.18</ecNumber>
    </submittedName>
</protein>
<name>A0ABS4TIU3_9PSEU</name>
<gene>
    <name evidence="6" type="ORF">JOF56_004722</name>
</gene>
<evidence type="ECO:0000256" key="3">
    <source>
        <dbReference type="ARBA" id="ARBA00022822"/>
    </source>
</evidence>
<dbReference type="Proteomes" id="UP001519332">
    <property type="component" value="Unassembled WGS sequence"/>
</dbReference>
<sequence length="350" mass="37546">MHTAIVSLLDHRSGIERETWRSLWDQLGAGDLERGESVALLASLATRLPDHDSLRNLLASLNERREPVTGDWPGSVNIVGTGGGPRTFNISTASAFVAAALGVRVVKTGSRAYTSSVGSIDLLERLGVGLTRSYKHTEDTLDKYGIAFAGPFVYPTELLRLARSIMPMSLKPFGRFVNALGPFLAALPVTAQVTGVSVHAPQPELRRLAAGIRDRKIWLCMNDSGADELLGFADNVVYTNDETNMIRLWAGRFTSDSGTFEDLAPARDLDDVAGHFLAVISGEAGAVATETISLNAAALAVATGHIEDWSDAVDAAQQAVRDGAARALVDRMRSPRERKLTLVRKAVSNG</sequence>
<keyword evidence="4" id="KW-0057">Aromatic amino acid biosynthesis</keyword>
<keyword evidence="1 6" id="KW-0328">Glycosyltransferase</keyword>